<dbReference type="Pfam" id="PF00646">
    <property type="entry name" value="F-box"/>
    <property type="match status" value="1"/>
</dbReference>
<evidence type="ECO:0000313" key="3">
    <source>
        <dbReference type="Proteomes" id="UP001605036"/>
    </source>
</evidence>
<dbReference type="PROSITE" id="PS50181">
    <property type="entry name" value="FBOX"/>
    <property type="match status" value="1"/>
</dbReference>
<keyword evidence="3" id="KW-1185">Reference proteome</keyword>
<dbReference type="PANTHER" id="PTHR31672:SF2">
    <property type="entry name" value="F-BOX DOMAIN-CONTAINING PROTEIN"/>
    <property type="match status" value="1"/>
</dbReference>
<evidence type="ECO:0000313" key="2">
    <source>
        <dbReference type="EMBL" id="KAL2608690.1"/>
    </source>
</evidence>
<feature type="domain" description="F-box" evidence="1">
    <location>
        <begin position="8"/>
        <end position="54"/>
    </location>
</feature>
<dbReference type="Gene3D" id="1.20.1280.50">
    <property type="match status" value="1"/>
</dbReference>
<dbReference type="InterPro" id="IPR036047">
    <property type="entry name" value="F-box-like_dom_sf"/>
</dbReference>
<dbReference type="SMART" id="SM00256">
    <property type="entry name" value="FBOX"/>
    <property type="match status" value="1"/>
</dbReference>
<dbReference type="SUPFAM" id="SSF81383">
    <property type="entry name" value="F-box domain"/>
    <property type="match status" value="1"/>
</dbReference>
<sequence length="437" mass="51282">MEEAELDSTLWQQLPRDVLEKVLAKLPVSSLMSFCRVCKRWKTLIRSNEFARRYLSVKPVIFRHHPRYQKLGPSRKEEKPYLEIPCAKTNVWKKHTLDFASEDVDLVAADEGLICFKRSKSRSILFIYNPLTRHVRTLRVPEYSERSCWVYEEMLVGLTVDPDTGNYRLLVGFIEMYLEEDEETRGTHIYDSLYSTWTSTSLSPKLPYPDHPYDGDVYDWDMFTKWAPKASVRSGGNFYWVVEEITDSSRPRHFRFLVKYDIQESAWIVDEPFLPYVTVEEENLYRHYLSYSHLVKKPGPLLRWDFKVPQRNFNLATHDGTVFATLFDSLIRRNSFSDLIPEVQLLDEGFVRRLWEAADAPEQYFPTTMIVAQGDTWFVAFEADGVGCEERGMKSLRVFVHSQSRNVSRWLPDMRLDTARCLLPELHSFGATFRAMV</sequence>
<accession>A0ABD1XIA5</accession>
<evidence type="ECO:0000259" key="1">
    <source>
        <dbReference type="PROSITE" id="PS50181"/>
    </source>
</evidence>
<comment type="caution">
    <text evidence="2">The sequence shown here is derived from an EMBL/GenBank/DDBJ whole genome shotgun (WGS) entry which is preliminary data.</text>
</comment>
<reference evidence="2 3" key="1">
    <citation type="submission" date="2024-09" db="EMBL/GenBank/DDBJ databases">
        <title>Chromosome-scale assembly of Riccia fluitans.</title>
        <authorList>
            <person name="Paukszto L."/>
            <person name="Sawicki J."/>
            <person name="Karawczyk K."/>
            <person name="Piernik-Szablinska J."/>
            <person name="Szczecinska M."/>
            <person name="Mazdziarz M."/>
        </authorList>
    </citation>
    <scope>NUCLEOTIDE SEQUENCE [LARGE SCALE GENOMIC DNA]</scope>
    <source>
        <strain evidence="2">Rf_01</strain>
        <tissue evidence="2">Aerial parts of the thallus</tissue>
    </source>
</reference>
<protein>
    <recommendedName>
        <fullName evidence="1">F-box domain-containing protein</fullName>
    </recommendedName>
</protein>
<dbReference type="CDD" id="cd22157">
    <property type="entry name" value="F-box_AtFBW1-like"/>
    <property type="match status" value="1"/>
</dbReference>
<gene>
    <name evidence="2" type="ORF">R1flu_027263</name>
</gene>
<dbReference type="EMBL" id="JBHFFA010000008">
    <property type="protein sequence ID" value="KAL2608690.1"/>
    <property type="molecule type" value="Genomic_DNA"/>
</dbReference>
<dbReference type="Proteomes" id="UP001605036">
    <property type="component" value="Unassembled WGS sequence"/>
</dbReference>
<dbReference type="AlphaFoldDB" id="A0ABD1XIA5"/>
<proteinExistence type="predicted"/>
<organism evidence="2 3">
    <name type="scientific">Riccia fluitans</name>
    <dbReference type="NCBI Taxonomy" id="41844"/>
    <lineage>
        <taxon>Eukaryota</taxon>
        <taxon>Viridiplantae</taxon>
        <taxon>Streptophyta</taxon>
        <taxon>Embryophyta</taxon>
        <taxon>Marchantiophyta</taxon>
        <taxon>Marchantiopsida</taxon>
        <taxon>Marchantiidae</taxon>
        <taxon>Marchantiales</taxon>
        <taxon>Ricciaceae</taxon>
        <taxon>Riccia</taxon>
    </lineage>
</organism>
<dbReference type="InterPro" id="IPR001810">
    <property type="entry name" value="F-box_dom"/>
</dbReference>
<dbReference type="PANTHER" id="PTHR31672">
    <property type="entry name" value="BNACNNG10540D PROTEIN"/>
    <property type="match status" value="1"/>
</dbReference>
<dbReference type="InterPro" id="IPR050796">
    <property type="entry name" value="SCF_F-box_component"/>
</dbReference>
<name>A0ABD1XIA5_9MARC</name>